<comment type="cofactor">
    <cofactor evidence="12">
        <name>Zn(2+)</name>
        <dbReference type="ChEBI" id="CHEBI:29105"/>
    </cofactor>
    <text evidence="12">Binds 1 zinc ion per monomer.</text>
</comment>
<evidence type="ECO:0000256" key="11">
    <source>
        <dbReference type="ARBA" id="ARBA00023163"/>
    </source>
</evidence>
<evidence type="ECO:0000313" key="15">
    <source>
        <dbReference type="Proteomes" id="UP001268256"/>
    </source>
</evidence>
<keyword evidence="5 12" id="KW-0235">DNA replication</keyword>
<accession>A0AAE4FQF3</accession>
<comment type="subunit">
    <text evidence="12">Monomer. Interacts with DnaB.</text>
</comment>
<dbReference type="InterPro" id="IPR006171">
    <property type="entry name" value="TOPRIM_dom"/>
</dbReference>
<dbReference type="GO" id="GO:0005737">
    <property type="term" value="C:cytoplasm"/>
    <property type="evidence" value="ECO:0007669"/>
    <property type="project" value="TreeGrafter"/>
</dbReference>
<dbReference type="SMART" id="SM00400">
    <property type="entry name" value="ZnF_CHCC"/>
    <property type="match status" value="1"/>
</dbReference>
<dbReference type="FunFam" id="3.40.1360.10:FF:000002">
    <property type="entry name" value="DNA primase"/>
    <property type="match status" value="1"/>
</dbReference>
<dbReference type="FunFam" id="3.90.580.10:FF:000001">
    <property type="entry name" value="DNA primase"/>
    <property type="match status" value="1"/>
</dbReference>
<gene>
    <name evidence="12 14" type="primary">dnaG</name>
    <name evidence="14" type="ORF">RIF25_05565</name>
</gene>
<dbReference type="SUPFAM" id="SSF57783">
    <property type="entry name" value="Zinc beta-ribbon"/>
    <property type="match status" value="1"/>
</dbReference>
<dbReference type="InterPro" id="IPR030846">
    <property type="entry name" value="DnaG_bac"/>
</dbReference>
<evidence type="ECO:0000256" key="1">
    <source>
        <dbReference type="ARBA" id="ARBA00022478"/>
    </source>
</evidence>
<comment type="domain">
    <text evidence="12">Contains an N-terminal zinc-binding domain, a central core domain that contains the primase activity, and a C-terminal DnaB-binding domain.</text>
</comment>
<evidence type="ECO:0000259" key="13">
    <source>
        <dbReference type="PROSITE" id="PS50880"/>
    </source>
</evidence>
<evidence type="ECO:0000256" key="7">
    <source>
        <dbReference type="ARBA" id="ARBA00022771"/>
    </source>
</evidence>
<dbReference type="InterPro" id="IPR006295">
    <property type="entry name" value="DNA_primase_DnaG"/>
</dbReference>
<evidence type="ECO:0000256" key="5">
    <source>
        <dbReference type="ARBA" id="ARBA00022705"/>
    </source>
</evidence>
<dbReference type="InterPro" id="IPR034151">
    <property type="entry name" value="TOPRIM_DnaG_bac"/>
</dbReference>
<dbReference type="CDD" id="cd03364">
    <property type="entry name" value="TOPRIM_DnaG_primases"/>
    <property type="match status" value="1"/>
</dbReference>
<dbReference type="Pfam" id="PF10410">
    <property type="entry name" value="DnaB_bind"/>
    <property type="match status" value="1"/>
</dbReference>
<dbReference type="InterPro" id="IPR050219">
    <property type="entry name" value="DnaG_primase"/>
</dbReference>
<name>A0AAE4FQF3_9CYAN</name>
<evidence type="ECO:0000256" key="2">
    <source>
        <dbReference type="ARBA" id="ARBA00022515"/>
    </source>
</evidence>
<dbReference type="Gene3D" id="3.40.1360.10">
    <property type="match status" value="1"/>
</dbReference>
<dbReference type="InterPro" id="IPR037068">
    <property type="entry name" value="DNA_primase_core_N_sf"/>
</dbReference>
<evidence type="ECO:0000256" key="6">
    <source>
        <dbReference type="ARBA" id="ARBA00022723"/>
    </source>
</evidence>
<dbReference type="PANTHER" id="PTHR30313:SF2">
    <property type="entry name" value="DNA PRIMASE"/>
    <property type="match status" value="1"/>
</dbReference>
<evidence type="ECO:0000256" key="3">
    <source>
        <dbReference type="ARBA" id="ARBA00022679"/>
    </source>
</evidence>
<keyword evidence="15" id="KW-1185">Reference proteome</keyword>
<comment type="similarity">
    <text evidence="12">Belongs to the DnaG primase family.</text>
</comment>
<dbReference type="InterPro" id="IPR002694">
    <property type="entry name" value="Znf_CHC2"/>
</dbReference>
<evidence type="ECO:0000256" key="10">
    <source>
        <dbReference type="ARBA" id="ARBA00023125"/>
    </source>
</evidence>
<keyword evidence="9" id="KW-0460">Magnesium</keyword>
<keyword evidence="7 12" id="KW-0863">Zinc-finger</keyword>
<comment type="function">
    <text evidence="12">RNA polymerase that catalyzes the synthesis of short RNA molecules used as primers for DNA polymerase during DNA replication.</text>
</comment>
<dbReference type="GO" id="GO:0003899">
    <property type="term" value="F:DNA-directed RNA polymerase activity"/>
    <property type="evidence" value="ECO:0007669"/>
    <property type="project" value="UniProtKB-UniRule"/>
</dbReference>
<dbReference type="NCBIfam" id="TIGR01391">
    <property type="entry name" value="dnaG"/>
    <property type="match status" value="1"/>
</dbReference>
<keyword evidence="8 12" id="KW-0862">Zinc</keyword>
<dbReference type="HAMAP" id="MF_00974">
    <property type="entry name" value="DNA_primase_DnaG"/>
    <property type="match status" value="1"/>
</dbReference>
<dbReference type="FunFam" id="3.90.980.10:FF:000001">
    <property type="entry name" value="DNA primase"/>
    <property type="match status" value="1"/>
</dbReference>
<dbReference type="GO" id="GO:1990077">
    <property type="term" value="C:primosome complex"/>
    <property type="evidence" value="ECO:0007669"/>
    <property type="project" value="UniProtKB-KW"/>
</dbReference>
<dbReference type="Pfam" id="PF13155">
    <property type="entry name" value="Toprim_2"/>
    <property type="match status" value="1"/>
</dbReference>
<dbReference type="PANTHER" id="PTHR30313">
    <property type="entry name" value="DNA PRIMASE"/>
    <property type="match status" value="1"/>
</dbReference>
<dbReference type="SMART" id="SM00493">
    <property type="entry name" value="TOPRIM"/>
    <property type="match status" value="1"/>
</dbReference>
<dbReference type="GO" id="GO:0006269">
    <property type="term" value="P:DNA replication, synthesis of primer"/>
    <property type="evidence" value="ECO:0007669"/>
    <property type="project" value="UniProtKB-UniRule"/>
</dbReference>
<evidence type="ECO:0000256" key="9">
    <source>
        <dbReference type="ARBA" id="ARBA00022842"/>
    </source>
</evidence>
<dbReference type="GO" id="GO:0000428">
    <property type="term" value="C:DNA-directed RNA polymerase complex"/>
    <property type="evidence" value="ECO:0007669"/>
    <property type="project" value="UniProtKB-KW"/>
</dbReference>
<keyword evidence="6 12" id="KW-0479">Metal-binding</keyword>
<dbReference type="Gene3D" id="3.90.980.10">
    <property type="entry name" value="DNA primase, catalytic core, N-terminal domain"/>
    <property type="match status" value="1"/>
</dbReference>
<dbReference type="GO" id="GO:0008270">
    <property type="term" value="F:zinc ion binding"/>
    <property type="evidence" value="ECO:0007669"/>
    <property type="project" value="UniProtKB-UniRule"/>
</dbReference>
<dbReference type="Pfam" id="PF08275">
    <property type="entry name" value="DNAG_N"/>
    <property type="match status" value="1"/>
</dbReference>
<evidence type="ECO:0000256" key="12">
    <source>
        <dbReference type="HAMAP-Rule" id="MF_00974"/>
    </source>
</evidence>
<sequence length="830" mass="95361">MTTAPRLHPDTIEQVRARVDIVEVVSDHVALRKRGKDFVGCCPFHDEKSPSFSVSPAKGFYYCFGCGAGGNAVKFLMEVQKRSFSEVVLDLAQRYQVPVRTVDEQQRQALQQEISLKEQLYEILALTCSFYEHALRQPTGQAALEYAVHKRGLDQATIQQFQIGYAPAGWQVLYRYLVEQKGYPASLVEQAGLIVPRNQGDGYYDRFRDRLVIPIHDPQGRVVGFGSRTLTNEEPKYLNSPETPLFSKGKLLFGLDKARHSIAKQDQAIVVEGYFDVIALHRAGITQAVATLGTALSKEQVRQLLRYLDSKQVILNFDADKAGEKAAQRAIGEVADLAYSGDVQLRILTIPQGKDPDEFLQQHSAQDYLNLVTAAPLWLDWQIQGLLDTHDLSQADQFQDVTHKITALLGKLPSATLRSHYIHRCAELLGQGDTRLTLRLEESLRQQVRGQRWHGRGQKWQRPTDTTLRETAEAQLLRIYLHIPSERVTIHKTLRERDLEFTFSHHRFLWRQILDIEEKAFSNFSNVNKSFPENLYIDEWVPVHNDDNLILAVQDLYSEFHTADFRKQIEHLFKLDERTSKDLITPRLAIEKAANELERIICEKRLALIQEELLGISFESINDIQTLCKQVDDQYTHINNLLKKNCLQEYPSPTSSIQLAAKCLKNILKERHSIIINNINLISVIQELCTDYPVEIKQVFHLFHLDEFTYLNLHRSSLLIKAAAASLERIAVEKRCRYFLQTWQETLALLLQESLGGEALKIFLEDQLTLDEVTIAEDFPGVSYEKLLTLKRLQDDYYKHRDFLQKLDKQRCPDWSDIVVANQEMMEPVD</sequence>
<comment type="catalytic activity">
    <reaction evidence="12">
        <text>ssDNA + n NTP = ssDNA/pppN(pN)n-1 hybrid + (n-1) diphosphate.</text>
        <dbReference type="EC" id="2.7.7.101"/>
    </reaction>
</comment>
<keyword evidence="2 12" id="KW-0639">Primosome</keyword>
<feature type="zinc finger region" description="CHC2-type" evidence="12">
    <location>
        <begin position="42"/>
        <end position="66"/>
    </location>
</feature>
<comment type="caution">
    <text evidence="14">The sequence shown here is derived from an EMBL/GenBank/DDBJ whole genome shotgun (WGS) entry which is preliminary data.</text>
</comment>
<dbReference type="PROSITE" id="PS50880">
    <property type="entry name" value="TOPRIM"/>
    <property type="match status" value="1"/>
</dbReference>
<protein>
    <recommendedName>
        <fullName evidence="12">DNA primase</fullName>
        <ecNumber evidence="12">2.7.7.101</ecNumber>
    </recommendedName>
</protein>
<proteinExistence type="inferred from homology"/>
<keyword evidence="10 12" id="KW-0238">DNA-binding</keyword>
<evidence type="ECO:0000256" key="4">
    <source>
        <dbReference type="ARBA" id="ARBA00022695"/>
    </source>
</evidence>
<evidence type="ECO:0000313" key="14">
    <source>
        <dbReference type="EMBL" id="MDS3860270.1"/>
    </source>
</evidence>
<feature type="domain" description="Toprim" evidence="13">
    <location>
        <begin position="266"/>
        <end position="349"/>
    </location>
</feature>
<dbReference type="GO" id="GO:0003677">
    <property type="term" value="F:DNA binding"/>
    <property type="evidence" value="ECO:0007669"/>
    <property type="project" value="UniProtKB-KW"/>
</dbReference>
<dbReference type="Pfam" id="PF01807">
    <property type="entry name" value="Zn_ribbon_DnaG"/>
    <property type="match status" value="1"/>
</dbReference>
<dbReference type="InterPro" id="IPR036977">
    <property type="entry name" value="DNA_primase_Znf_CHC2"/>
</dbReference>
<dbReference type="Gene3D" id="3.90.580.10">
    <property type="entry name" value="Zinc finger, CHC2-type domain"/>
    <property type="match status" value="1"/>
</dbReference>
<keyword evidence="1 12" id="KW-0240">DNA-directed RNA polymerase</keyword>
<dbReference type="Proteomes" id="UP001268256">
    <property type="component" value="Unassembled WGS sequence"/>
</dbReference>
<keyword evidence="3 12" id="KW-0808">Transferase</keyword>
<dbReference type="InterPro" id="IPR019475">
    <property type="entry name" value="DNA_primase_DnaB-bd"/>
</dbReference>
<keyword evidence="11 12" id="KW-0804">Transcription</keyword>
<keyword evidence="4 12" id="KW-0548">Nucleotidyltransferase</keyword>
<dbReference type="AlphaFoldDB" id="A0AAE4FQF3"/>
<dbReference type="InterPro" id="IPR013264">
    <property type="entry name" value="DNAG_N"/>
</dbReference>
<dbReference type="SUPFAM" id="SSF56731">
    <property type="entry name" value="DNA primase core"/>
    <property type="match status" value="1"/>
</dbReference>
<reference evidence="15" key="1">
    <citation type="submission" date="2023-07" db="EMBL/GenBank/DDBJ databases">
        <authorList>
            <person name="Luz R."/>
            <person name="Cordeiro R."/>
            <person name="Fonseca A."/>
            <person name="Goncalves V."/>
        </authorList>
    </citation>
    <scope>NUCLEOTIDE SEQUENCE [LARGE SCALE GENOMIC DNA]</scope>
    <source>
        <strain evidence="15">BACA0444</strain>
    </source>
</reference>
<dbReference type="EC" id="2.7.7.101" evidence="12"/>
<organism evidence="14 15">
    <name type="scientific">Pseudocalidococcus azoricus BACA0444</name>
    <dbReference type="NCBI Taxonomy" id="2918990"/>
    <lineage>
        <taxon>Bacteria</taxon>
        <taxon>Bacillati</taxon>
        <taxon>Cyanobacteriota</taxon>
        <taxon>Cyanophyceae</taxon>
        <taxon>Acaryochloridales</taxon>
        <taxon>Thermosynechococcaceae</taxon>
        <taxon>Pseudocalidococcus</taxon>
        <taxon>Pseudocalidococcus azoricus</taxon>
    </lineage>
</organism>
<dbReference type="EMBL" id="JAVMIP010000003">
    <property type="protein sequence ID" value="MDS3860270.1"/>
    <property type="molecule type" value="Genomic_DNA"/>
</dbReference>
<evidence type="ECO:0000256" key="8">
    <source>
        <dbReference type="ARBA" id="ARBA00022833"/>
    </source>
</evidence>